<dbReference type="EMBL" id="JAKKSL010000001">
    <property type="protein sequence ID" value="MCI2282394.1"/>
    <property type="molecule type" value="Genomic_DNA"/>
</dbReference>
<accession>A0ABS9WWT3</accession>
<feature type="domain" description="Thiamine pyrophosphate enzyme N-terminal TPP-binding" evidence="6">
    <location>
        <begin position="5"/>
        <end position="119"/>
    </location>
</feature>
<dbReference type="Pfam" id="PF02776">
    <property type="entry name" value="TPP_enzyme_N"/>
    <property type="match status" value="1"/>
</dbReference>
<dbReference type="Pfam" id="PF02775">
    <property type="entry name" value="TPP_enzyme_C"/>
    <property type="match status" value="1"/>
</dbReference>
<dbReference type="RefSeq" id="WP_242283067.1">
    <property type="nucleotide sequence ID" value="NZ_JAKKSL010000001.1"/>
</dbReference>
<protein>
    <submittedName>
        <fullName evidence="7">Thiamine pyrophosphate-binding protein</fullName>
    </submittedName>
</protein>
<evidence type="ECO:0000259" key="6">
    <source>
        <dbReference type="Pfam" id="PF02776"/>
    </source>
</evidence>
<dbReference type="InterPro" id="IPR012001">
    <property type="entry name" value="Thiamin_PyroP_enz_TPP-bd_dom"/>
</dbReference>
<keyword evidence="8" id="KW-1185">Reference proteome</keyword>
<evidence type="ECO:0000313" key="7">
    <source>
        <dbReference type="EMBL" id="MCI2282394.1"/>
    </source>
</evidence>
<evidence type="ECO:0000256" key="2">
    <source>
        <dbReference type="ARBA" id="ARBA00023052"/>
    </source>
</evidence>
<evidence type="ECO:0000259" key="5">
    <source>
        <dbReference type="Pfam" id="PF02775"/>
    </source>
</evidence>
<dbReference type="InterPro" id="IPR011766">
    <property type="entry name" value="TPP_enzyme_TPP-bd"/>
</dbReference>
<dbReference type="Proteomes" id="UP001139646">
    <property type="component" value="Unassembled WGS sequence"/>
</dbReference>
<feature type="domain" description="Thiamine pyrophosphate enzyme TPP-binding" evidence="5">
    <location>
        <begin position="386"/>
        <end position="531"/>
    </location>
</feature>
<dbReference type="CDD" id="cd07035">
    <property type="entry name" value="TPP_PYR_POX_like"/>
    <property type="match status" value="1"/>
</dbReference>
<dbReference type="InterPro" id="IPR012000">
    <property type="entry name" value="Thiamin_PyroP_enz_cen_dom"/>
</dbReference>
<proteinExistence type="inferred from homology"/>
<reference evidence="7" key="1">
    <citation type="submission" date="2022-01" db="EMBL/GenBank/DDBJ databases">
        <title>Colwellia maritima, isolated from seawater.</title>
        <authorList>
            <person name="Kristyanto S."/>
            <person name="Jung J."/>
            <person name="Jeon C.O."/>
        </authorList>
    </citation>
    <scope>NUCLEOTIDE SEQUENCE</scope>
    <source>
        <strain evidence="7">MSW7</strain>
    </source>
</reference>
<dbReference type="NCBIfam" id="NF006052">
    <property type="entry name" value="PRK08199.1"/>
    <property type="match status" value="1"/>
</dbReference>
<keyword evidence="2 3" id="KW-0786">Thiamine pyrophosphate</keyword>
<evidence type="ECO:0000313" key="8">
    <source>
        <dbReference type="Proteomes" id="UP001139646"/>
    </source>
</evidence>
<evidence type="ECO:0000259" key="4">
    <source>
        <dbReference type="Pfam" id="PF00205"/>
    </source>
</evidence>
<name>A0ABS9WWT3_9GAMM</name>
<feature type="domain" description="Thiamine pyrophosphate enzyme central" evidence="4">
    <location>
        <begin position="192"/>
        <end position="326"/>
    </location>
</feature>
<dbReference type="Pfam" id="PF00205">
    <property type="entry name" value="TPP_enzyme_M"/>
    <property type="match status" value="1"/>
</dbReference>
<comment type="similarity">
    <text evidence="1 3">Belongs to the TPP enzyme family.</text>
</comment>
<comment type="caution">
    <text evidence="7">The sequence shown here is derived from an EMBL/GenBank/DDBJ whole genome shotgun (WGS) entry which is preliminary data.</text>
</comment>
<gene>
    <name evidence="7" type="ORF">L3081_02020</name>
</gene>
<evidence type="ECO:0000256" key="3">
    <source>
        <dbReference type="RuleBase" id="RU362132"/>
    </source>
</evidence>
<sequence length="552" mass="60244">MMKRTGGKVLIDALAINGVDKVFGVPGESYLSALDALYEHETGMEYITCRQEGGSAFMATSYARLTGKVGVCFVTRGPGATNASIGVHTAYQDSTAMVLLIGQVPRKNLEREAFQEIDYRRMFGQMSKWTAQIDDPTRIPEFLNRAFQVAQSGRPGPVVLALPEDMLRELTDVGDLTPAVPVRTCPGTNELAQMQSMLLASKKPLVIIEAASWEDEPRLAFEDFCLRNNIPVAAASRRQSLFDNRHDCYVGDVAWGNIASLTKAIDECDLLIAFGARLDEGTTCKYTVFTPPVLKPKFIHIYPQAEELGRVFKADLMINAGISEMALALSELDLNTKATLADWRETLREGYLDSLIAEPQPGDLDMGVVMTHLRKTLPRNTIVTTGAGNCSDWPNKIYQYSGKGTNLSSVSGAMGYGVPAAVMASIVHKDRRVVCFSGDGDFLMNGQELATAIQYGGKPIILVINNGLYGTIRMHQQRRHPGRVSGTELVNPDFAAFAESFGAYGETVTRTEDFAGAFERARNSGLAAVLELQIDPESICYNCPPLSELPAL</sequence>
<organism evidence="7 8">
    <name type="scientific">Colwellia maritima</name>
    <dbReference type="NCBI Taxonomy" id="2912588"/>
    <lineage>
        <taxon>Bacteria</taxon>
        <taxon>Pseudomonadati</taxon>
        <taxon>Pseudomonadota</taxon>
        <taxon>Gammaproteobacteria</taxon>
        <taxon>Alteromonadales</taxon>
        <taxon>Colwelliaceae</taxon>
        <taxon>Colwellia</taxon>
    </lineage>
</organism>
<dbReference type="InterPro" id="IPR045229">
    <property type="entry name" value="TPP_enz"/>
</dbReference>
<dbReference type="PANTHER" id="PTHR18968">
    <property type="entry name" value="THIAMINE PYROPHOSPHATE ENZYMES"/>
    <property type="match status" value="1"/>
</dbReference>
<dbReference type="PANTHER" id="PTHR18968:SF120">
    <property type="entry name" value="ACETOLACTATE SYNTHASE LARGE SUBUNIT"/>
    <property type="match status" value="1"/>
</dbReference>
<dbReference type="CDD" id="cd00568">
    <property type="entry name" value="TPP_enzymes"/>
    <property type="match status" value="1"/>
</dbReference>
<evidence type="ECO:0000256" key="1">
    <source>
        <dbReference type="ARBA" id="ARBA00007812"/>
    </source>
</evidence>